<reference evidence="1 2" key="1">
    <citation type="journal article" date="2018" name="Evol. Lett.">
        <title>Horizontal gene cluster transfer increased hallucinogenic mushroom diversity.</title>
        <authorList>
            <person name="Reynolds H.T."/>
            <person name="Vijayakumar V."/>
            <person name="Gluck-Thaler E."/>
            <person name="Korotkin H.B."/>
            <person name="Matheny P.B."/>
            <person name="Slot J.C."/>
        </authorList>
    </citation>
    <scope>NUCLEOTIDE SEQUENCE [LARGE SCALE GENOMIC DNA]</scope>
    <source>
        <strain evidence="1 2">SRW20</strain>
    </source>
</reference>
<evidence type="ECO:0000313" key="1">
    <source>
        <dbReference type="EMBL" id="PPQ79001.1"/>
    </source>
</evidence>
<dbReference type="EMBL" id="NHYE01005024">
    <property type="protein sequence ID" value="PPQ79001.1"/>
    <property type="molecule type" value="Genomic_DNA"/>
</dbReference>
<gene>
    <name evidence="1" type="ORF">CVT26_003960</name>
</gene>
<dbReference type="AlphaFoldDB" id="A0A409WKL0"/>
<comment type="caution">
    <text evidence="1">The sequence shown here is derived from an EMBL/GenBank/DDBJ whole genome shotgun (WGS) entry which is preliminary data.</text>
</comment>
<name>A0A409WKL0_9AGAR</name>
<dbReference type="OrthoDB" id="3066419at2759"/>
<sequence>MMFYLPAFKVRSRRIVRIDAQIWDIWSPNSITHLFYPGLRDLSIDLEKDQPEDRRRCDGHLGCFDPTLSPQFFEPERPWLGFIQKDSTSSLTLSFDKAVDLLAKTQRAIKYANAILAEDKNKPKGLKSVEGADESLTGTCISGCDEKDGVFFLRYRVPCFIIHIVDGILEGDRIFPYHPQCLHYSYLCCRPREAANDFAILPTKGVPMAVFADRIHWSPVVKGYDGEKYEDPRTKPSSLNQVNPVGLPRQYPEEEGVIPPPVEDVVPKGSWMTCFENGQDCSVKMGKKDEASGTTLYDWRNKRK</sequence>
<evidence type="ECO:0000313" key="2">
    <source>
        <dbReference type="Proteomes" id="UP000284706"/>
    </source>
</evidence>
<dbReference type="Proteomes" id="UP000284706">
    <property type="component" value="Unassembled WGS sequence"/>
</dbReference>
<protein>
    <submittedName>
        <fullName evidence="1">Uncharacterized protein</fullName>
    </submittedName>
</protein>
<accession>A0A409WKL0</accession>
<keyword evidence="2" id="KW-1185">Reference proteome</keyword>
<proteinExistence type="predicted"/>
<organism evidence="1 2">
    <name type="scientific">Gymnopilus dilepis</name>
    <dbReference type="NCBI Taxonomy" id="231916"/>
    <lineage>
        <taxon>Eukaryota</taxon>
        <taxon>Fungi</taxon>
        <taxon>Dikarya</taxon>
        <taxon>Basidiomycota</taxon>
        <taxon>Agaricomycotina</taxon>
        <taxon>Agaricomycetes</taxon>
        <taxon>Agaricomycetidae</taxon>
        <taxon>Agaricales</taxon>
        <taxon>Agaricineae</taxon>
        <taxon>Hymenogastraceae</taxon>
        <taxon>Gymnopilus</taxon>
    </lineage>
</organism>
<dbReference type="InParanoid" id="A0A409WKL0"/>